<accession>A0A401Q414</accession>
<dbReference type="EMBL" id="BFAA01012180">
    <property type="protein sequence ID" value="GCB80116.1"/>
    <property type="molecule type" value="Genomic_DNA"/>
</dbReference>
<evidence type="ECO:0000313" key="1">
    <source>
        <dbReference type="EMBL" id="GCB80116.1"/>
    </source>
</evidence>
<protein>
    <submittedName>
        <fullName evidence="1">Uncharacterized protein</fullName>
    </submittedName>
</protein>
<reference evidence="1 2" key="1">
    <citation type="journal article" date="2018" name="Nat. Ecol. Evol.">
        <title>Shark genomes provide insights into elasmobranch evolution and the origin of vertebrates.</title>
        <authorList>
            <person name="Hara Y"/>
            <person name="Yamaguchi K"/>
            <person name="Onimaru K"/>
            <person name="Kadota M"/>
            <person name="Koyanagi M"/>
            <person name="Keeley SD"/>
            <person name="Tatsumi K"/>
            <person name="Tanaka K"/>
            <person name="Motone F"/>
            <person name="Kageyama Y"/>
            <person name="Nozu R"/>
            <person name="Adachi N"/>
            <person name="Nishimura O"/>
            <person name="Nakagawa R"/>
            <person name="Tanegashima C"/>
            <person name="Kiyatake I"/>
            <person name="Matsumoto R"/>
            <person name="Murakumo K"/>
            <person name="Nishida K"/>
            <person name="Terakita A"/>
            <person name="Kuratani S"/>
            <person name="Sato K"/>
            <person name="Hyodo S Kuraku.S."/>
        </authorList>
    </citation>
    <scope>NUCLEOTIDE SEQUENCE [LARGE SCALE GENOMIC DNA]</scope>
</reference>
<organism evidence="1 2">
    <name type="scientific">Scyliorhinus torazame</name>
    <name type="common">Cloudy catshark</name>
    <name type="synonym">Catulus torazame</name>
    <dbReference type="NCBI Taxonomy" id="75743"/>
    <lineage>
        <taxon>Eukaryota</taxon>
        <taxon>Metazoa</taxon>
        <taxon>Chordata</taxon>
        <taxon>Craniata</taxon>
        <taxon>Vertebrata</taxon>
        <taxon>Chondrichthyes</taxon>
        <taxon>Elasmobranchii</taxon>
        <taxon>Galeomorphii</taxon>
        <taxon>Galeoidea</taxon>
        <taxon>Carcharhiniformes</taxon>
        <taxon>Scyliorhinidae</taxon>
        <taxon>Scyliorhinus</taxon>
    </lineage>
</organism>
<proteinExistence type="predicted"/>
<sequence length="107" mass="13195">TISFYIPSPLWCFPNVITLRVSCSLSRPECIKWETLWPGRRRILNFPVTKRRINWLKEQQQMMEKQIRKRRKRLKALKRAQKETPHRTKIVRLPTARFRLRKRIKKQ</sequence>
<feature type="non-terminal residue" evidence="1">
    <location>
        <position position="1"/>
    </location>
</feature>
<dbReference type="Proteomes" id="UP000288216">
    <property type="component" value="Unassembled WGS sequence"/>
</dbReference>
<comment type="caution">
    <text evidence="1">The sequence shown here is derived from an EMBL/GenBank/DDBJ whole genome shotgun (WGS) entry which is preliminary data.</text>
</comment>
<gene>
    <name evidence="1" type="ORF">scyTo_0018019</name>
</gene>
<keyword evidence="2" id="KW-1185">Reference proteome</keyword>
<name>A0A401Q414_SCYTO</name>
<evidence type="ECO:0000313" key="2">
    <source>
        <dbReference type="Proteomes" id="UP000288216"/>
    </source>
</evidence>
<dbReference type="AlphaFoldDB" id="A0A401Q414"/>